<name>A0A2M4CC68_9DIPT</name>
<sequence length="77" mass="8786">MRVLFTVWFTGVGTSSTSSDSFRNSRSNPFNLLNAPPNTPGNAPYRIQHFMIQSPFHFPGFHHWALDGVNHLHYKAK</sequence>
<accession>A0A2M4CC68</accession>
<organism evidence="1">
    <name type="scientific">Anopheles marajoara</name>
    <dbReference type="NCBI Taxonomy" id="58244"/>
    <lineage>
        <taxon>Eukaryota</taxon>
        <taxon>Metazoa</taxon>
        <taxon>Ecdysozoa</taxon>
        <taxon>Arthropoda</taxon>
        <taxon>Hexapoda</taxon>
        <taxon>Insecta</taxon>
        <taxon>Pterygota</taxon>
        <taxon>Neoptera</taxon>
        <taxon>Endopterygota</taxon>
        <taxon>Diptera</taxon>
        <taxon>Nematocera</taxon>
        <taxon>Culicoidea</taxon>
        <taxon>Culicidae</taxon>
        <taxon>Anophelinae</taxon>
        <taxon>Anopheles</taxon>
    </lineage>
</organism>
<protein>
    <submittedName>
        <fullName evidence="1">Putative secreted protein</fullName>
    </submittedName>
</protein>
<proteinExistence type="predicted"/>
<dbReference type="AlphaFoldDB" id="A0A2M4CC68"/>
<dbReference type="EMBL" id="GGFJ01013776">
    <property type="protein sequence ID" value="MBW62917.1"/>
    <property type="molecule type" value="Transcribed_RNA"/>
</dbReference>
<reference evidence="1" key="1">
    <citation type="submission" date="2018-01" db="EMBL/GenBank/DDBJ databases">
        <title>An insight into the sialome of Amazonian anophelines.</title>
        <authorList>
            <person name="Ribeiro J.M."/>
            <person name="Scarpassa V."/>
            <person name="Calvo E."/>
        </authorList>
    </citation>
    <scope>NUCLEOTIDE SEQUENCE</scope>
    <source>
        <tissue evidence="1">Salivary glands</tissue>
    </source>
</reference>
<evidence type="ECO:0000313" key="1">
    <source>
        <dbReference type="EMBL" id="MBW62917.1"/>
    </source>
</evidence>